<gene>
    <name evidence="2" type="ORF">LtaPh_0410351</name>
</gene>
<dbReference type="AlphaFoldDB" id="A0A640K9Q2"/>
<protein>
    <submittedName>
        <fullName evidence="2">Uncharacterized protein</fullName>
    </submittedName>
</protein>
<organism evidence="2 3">
    <name type="scientific">Leishmania tarentolae</name>
    <name type="common">Sauroleishmania tarentolae</name>
    <dbReference type="NCBI Taxonomy" id="5689"/>
    <lineage>
        <taxon>Eukaryota</taxon>
        <taxon>Discoba</taxon>
        <taxon>Euglenozoa</taxon>
        <taxon>Kinetoplastea</taxon>
        <taxon>Metakinetoplastina</taxon>
        <taxon>Trypanosomatida</taxon>
        <taxon>Trypanosomatidae</taxon>
        <taxon>Leishmaniinae</taxon>
        <taxon>Leishmania</taxon>
        <taxon>lizard Leishmania</taxon>
    </lineage>
</organism>
<evidence type="ECO:0000313" key="2">
    <source>
        <dbReference type="EMBL" id="GET85714.1"/>
    </source>
</evidence>
<dbReference type="VEuPathDB" id="TriTrypDB:LtaPh_0410351"/>
<feature type="region of interest" description="Disordered" evidence="1">
    <location>
        <begin position="131"/>
        <end position="169"/>
    </location>
</feature>
<evidence type="ECO:0000313" key="3">
    <source>
        <dbReference type="Proteomes" id="UP000419144"/>
    </source>
</evidence>
<dbReference type="EMBL" id="BLBS01000004">
    <property type="protein sequence ID" value="GET85714.1"/>
    <property type="molecule type" value="Genomic_DNA"/>
</dbReference>
<dbReference type="Proteomes" id="UP000419144">
    <property type="component" value="Unassembled WGS sequence"/>
</dbReference>
<accession>A0A640K9Q2</accession>
<keyword evidence="3" id="KW-1185">Reference proteome</keyword>
<name>A0A640K9Q2_LEITA</name>
<sequence length="198" mass="21245">MLYRRFMRSRITLLLNPIRASVTSATASAQASDDAEASTSANRFVSTSSRSEVVSSSSVRLALTRLMSSAVTRLMSALLTRIRRRSNGSDAPSLPFLDDRDAVSGDDDGAFASAVEKNRIGHRFLLRRGRGFVPPRAGGGGPQTKKAGCGRREGGLGKKKNRVRDGGPSACAAWQDAVSRRHSSSLARVCPRQPSQNL</sequence>
<comment type="caution">
    <text evidence="2">The sequence shown here is derived from an EMBL/GenBank/DDBJ whole genome shotgun (WGS) entry which is preliminary data.</text>
</comment>
<reference evidence="2" key="1">
    <citation type="submission" date="2019-11" db="EMBL/GenBank/DDBJ databases">
        <title>Leishmania tarentolae CDS.</title>
        <authorList>
            <person name="Goto Y."/>
            <person name="Yamagishi J."/>
        </authorList>
    </citation>
    <scope>NUCLEOTIDE SEQUENCE [LARGE SCALE GENOMIC DNA]</scope>
    <source>
        <strain evidence="2">Parrot Tar II</strain>
    </source>
</reference>
<evidence type="ECO:0000256" key="1">
    <source>
        <dbReference type="SAM" id="MobiDB-lite"/>
    </source>
</evidence>
<proteinExistence type="predicted"/>